<sequence length="652" mass="70519">MDNKSRPQRFNNRGFGLLAVLIMVAGVLVLRLFFLQIVDTSDLEAKNLSQVQVDRKLQSPRGTIYDRHGSPLAMSVVTKSLYADPQMLKKNPEDIAELVAPYVSISKEAIVENLKEDTAFVWLDRMMEPDKSKAVEKIIEDEKLEGLNFVEESKRYYPNGNLAAQVLGFVGTEDKGLDGLEMVLDDELKGGLTKEVVATDRKGNAIFGSVLAQYLPDKGKSVTLTIDATVQFIAERALEQAMVDIKPAHASVIVMDPKTGEILAMANRPTYDPNHYDKGKEQDFKNIAVTNLYEPGSTFKPIIASAALASGKWTVDTVYNDTGSIMASGHVMQNWNGEGYGKVRLLEILKFSINTGMARLGLTTGPEILSEYVHKYGFGQPTGIELPGEGEGLLFNPEEMADIDTASMSIGQGIAVTPLQMVRAFGAIANGGILMKPHIVKAYNNPDGTVASETQTESQGQAIPENVASTIVDILEKEVSEGGGNKAMVEGYHFGGKTGTAQKLNTEYGGYLDGRYIASFIGFGPVEDPKFVVLVAIDDPSNGSIYGGQIAAPVFKDIMSQLVRYYQISPSVKEEVKVGATTVQTLPNPSKNSDGSVTLPNFAGFPYGAVRDWLNEAGLYFKPDGTGNAISQDEAPGSAAFPGDAITVHFVR</sequence>
<name>A0ABU3ZAB0_9FIRM</name>
<evidence type="ECO:0000259" key="5">
    <source>
        <dbReference type="Pfam" id="PF00905"/>
    </source>
</evidence>
<keyword evidence="4" id="KW-1133">Transmembrane helix</keyword>
<evidence type="ECO:0000313" key="7">
    <source>
        <dbReference type="EMBL" id="MDV5088860.1"/>
    </source>
</evidence>
<dbReference type="InterPro" id="IPR036138">
    <property type="entry name" value="PBP_dimer_sf"/>
</dbReference>
<dbReference type="InterPro" id="IPR050515">
    <property type="entry name" value="Beta-lactam/transpept"/>
</dbReference>
<dbReference type="Gene3D" id="3.40.710.10">
    <property type="entry name" value="DD-peptidase/beta-lactamase superfamily"/>
    <property type="match status" value="1"/>
</dbReference>
<gene>
    <name evidence="7" type="ORF">RVY80_08470</name>
</gene>
<dbReference type="PANTHER" id="PTHR30627">
    <property type="entry name" value="PEPTIDOGLYCAN D,D-TRANSPEPTIDASE"/>
    <property type="match status" value="1"/>
</dbReference>
<feature type="domain" description="Penicillin-binding protein transpeptidase" evidence="5">
    <location>
        <begin position="251"/>
        <end position="559"/>
    </location>
</feature>
<dbReference type="PANTHER" id="PTHR30627:SF1">
    <property type="entry name" value="PEPTIDOGLYCAN D,D-TRANSPEPTIDASE FTSI"/>
    <property type="match status" value="1"/>
</dbReference>
<dbReference type="EMBL" id="JAWJZB010000009">
    <property type="protein sequence ID" value="MDV5088860.1"/>
    <property type="molecule type" value="Genomic_DNA"/>
</dbReference>
<dbReference type="Pfam" id="PF03717">
    <property type="entry name" value="PBP_dimer"/>
    <property type="match status" value="1"/>
</dbReference>
<dbReference type="Gene3D" id="3.30.450.330">
    <property type="match status" value="1"/>
</dbReference>
<evidence type="ECO:0000313" key="8">
    <source>
        <dbReference type="Proteomes" id="UP001272515"/>
    </source>
</evidence>
<protein>
    <submittedName>
        <fullName evidence="7">Penicillin-binding transpeptidase domain-containing protein</fullName>
    </submittedName>
</protein>
<dbReference type="Gene3D" id="1.10.150.770">
    <property type="match status" value="1"/>
</dbReference>
<evidence type="ECO:0000256" key="4">
    <source>
        <dbReference type="SAM" id="Phobius"/>
    </source>
</evidence>
<comment type="subcellular location">
    <subcellularLocation>
        <location evidence="1">Membrane</location>
    </subcellularLocation>
</comment>
<comment type="similarity">
    <text evidence="2">Belongs to the transpeptidase family.</text>
</comment>
<reference evidence="7 8" key="1">
    <citation type="submission" date="2023-10" db="EMBL/GenBank/DDBJ databases">
        <title>Veillonella sp. nov., isolated from a pig farm feces dump.</title>
        <authorList>
            <person name="Chang Y.-H."/>
        </authorList>
    </citation>
    <scope>NUCLEOTIDE SEQUENCE [LARGE SCALE GENOMIC DNA]</scope>
    <source>
        <strain evidence="7 8">YH-vei2233</strain>
    </source>
</reference>
<evidence type="ECO:0000256" key="2">
    <source>
        <dbReference type="ARBA" id="ARBA00007171"/>
    </source>
</evidence>
<proteinExistence type="inferred from homology"/>
<comment type="caution">
    <text evidence="7">The sequence shown here is derived from an EMBL/GenBank/DDBJ whole genome shotgun (WGS) entry which is preliminary data.</text>
</comment>
<dbReference type="InterPro" id="IPR001460">
    <property type="entry name" value="PCN-bd_Tpept"/>
</dbReference>
<dbReference type="SUPFAM" id="SSF54184">
    <property type="entry name" value="Penicillin-binding protein 2x (pbp-2x), c-terminal domain"/>
    <property type="match status" value="1"/>
</dbReference>
<organism evidence="7 8">
    <name type="scientific">Veillonella absiana</name>
    <dbReference type="NCBI Taxonomy" id="3079305"/>
    <lineage>
        <taxon>Bacteria</taxon>
        <taxon>Bacillati</taxon>
        <taxon>Bacillota</taxon>
        <taxon>Negativicutes</taxon>
        <taxon>Veillonellales</taxon>
        <taxon>Veillonellaceae</taxon>
        <taxon>Veillonella</taxon>
    </lineage>
</organism>
<evidence type="ECO:0000259" key="6">
    <source>
        <dbReference type="Pfam" id="PF03717"/>
    </source>
</evidence>
<dbReference type="SUPFAM" id="SSF56601">
    <property type="entry name" value="beta-lactamase/transpeptidase-like"/>
    <property type="match status" value="1"/>
</dbReference>
<dbReference type="SUPFAM" id="SSF56519">
    <property type="entry name" value="Penicillin binding protein dimerisation domain"/>
    <property type="match status" value="1"/>
</dbReference>
<dbReference type="RefSeq" id="WP_317330232.1">
    <property type="nucleotide sequence ID" value="NZ_JAWJZA010000018.1"/>
</dbReference>
<dbReference type="Gene3D" id="3.90.1310.10">
    <property type="entry name" value="Penicillin-binding protein 2a (Domain 2)"/>
    <property type="match status" value="1"/>
</dbReference>
<keyword evidence="8" id="KW-1185">Reference proteome</keyword>
<feature type="domain" description="Penicillin-binding protein dimerisation" evidence="6">
    <location>
        <begin position="58"/>
        <end position="206"/>
    </location>
</feature>
<feature type="transmembrane region" description="Helical" evidence="4">
    <location>
        <begin position="14"/>
        <end position="34"/>
    </location>
</feature>
<evidence type="ECO:0000256" key="1">
    <source>
        <dbReference type="ARBA" id="ARBA00004370"/>
    </source>
</evidence>
<evidence type="ECO:0000256" key="3">
    <source>
        <dbReference type="ARBA" id="ARBA00023136"/>
    </source>
</evidence>
<keyword evidence="4" id="KW-0812">Transmembrane</keyword>
<dbReference type="Pfam" id="PF00905">
    <property type="entry name" value="Transpeptidase"/>
    <property type="match status" value="1"/>
</dbReference>
<dbReference type="InterPro" id="IPR012338">
    <property type="entry name" value="Beta-lactam/transpept-like"/>
</dbReference>
<dbReference type="Proteomes" id="UP001272515">
    <property type="component" value="Unassembled WGS sequence"/>
</dbReference>
<dbReference type="InterPro" id="IPR005311">
    <property type="entry name" value="PBP_dimer"/>
</dbReference>
<accession>A0ABU3ZAB0</accession>
<keyword evidence="3 4" id="KW-0472">Membrane</keyword>